<feature type="transmembrane region" description="Helical" evidence="14">
    <location>
        <begin position="6"/>
        <end position="28"/>
    </location>
</feature>
<dbReference type="SUPFAM" id="SSF47384">
    <property type="entry name" value="Homodimeric domain of signal transducing histidine kinase"/>
    <property type="match status" value="1"/>
</dbReference>
<dbReference type="InterPro" id="IPR003660">
    <property type="entry name" value="HAMP_dom"/>
</dbReference>
<evidence type="ECO:0000256" key="3">
    <source>
        <dbReference type="ARBA" id="ARBA00012438"/>
    </source>
</evidence>
<keyword evidence="13 14" id="KW-0472">Membrane</keyword>
<dbReference type="InterPro" id="IPR003661">
    <property type="entry name" value="HisK_dim/P_dom"/>
</dbReference>
<evidence type="ECO:0000256" key="10">
    <source>
        <dbReference type="ARBA" id="ARBA00022840"/>
    </source>
</evidence>
<keyword evidence="11 14" id="KW-1133">Transmembrane helix</keyword>
<evidence type="ECO:0000313" key="17">
    <source>
        <dbReference type="EMBL" id="MDQ0188636.1"/>
    </source>
</evidence>
<dbReference type="SUPFAM" id="SSF158472">
    <property type="entry name" value="HAMP domain-like"/>
    <property type="match status" value="1"/>
</dbReference>
<dbReference type="InterPro" id="IPR004358">
    <property type="entry name" value="Sig_transdc_His_kin-like_C"/>
</dbReference>
<dbReference type="CDD" id="cd06225">
    <property type="entry name" value="HAMP"/>
    <property type="match status" value="1"/>
</dbReference>
<proteinExistence type="predicted"/>
<dbReference type="InterPro" id="IPR050428">
    <property type="entry name" value="TCS_sensor_his_kinase"/>
</dbReference>
<dbReference type="PANTHER" id="PTHR45436:SF5">
    <property type="entry name" value="SENSOR HISTIDINE KINASE TRCS"/>
    <property type="match status" value="1"/>
</dbReference>
<dbReference type="RefSeq" id="WP_274455374.1">
    <property type="nucleotide sequence ID" value="NZ_CP067097.1"/>
</dbReference>
<feature type="domain" description="Histidine kinase" evidence="15">
    <location>
        <begin position="256"/>
        <end position="470"/>
    </location>
</feature>
<dbReference type="Pfam" id="PF00512">
    <property type="entry name" value="HisKA"/>
    <property type="match status" value="1"/>
</dbReference>
<keyword evidence="4" id="KW-1003">Cell membrane</keyword>
<dbReference type="InterPro" id="IPR003594">
    <property type="entry name" value="HATPase_dom"/>
</dbReference>
<dbReference type="SMART" id="SM00304">
    <property type="entry name" value="HAMP"/>
    <property type="match status" value="1"/>
</dbReference>
<evidence type="ECO:0000313" key="18">
    <source>
        <dbReference type="Proteomes" id="UP001232973"/>
    </source>
</evidence>
<evidence type="ECO:0000256" key="8">
    <source>
        <dbReference type="ARBA" id="ARBA00022741"/>
    </source>
</evidence>
<name>A0ABT9XEA3_9BACL</name>
<keyword evidence="9 17" id="KW-0418">Kinase</keyword>
<organism evidence="17 18">
    <name type="scientific">Alicyclobacillus cycloheptanicus</name>
    <dbReference type="NCBI Taxonomy" id="1457"/>
    <lineage>
        <taxon>Bacteria</taxon>
        <taxon>Bacillati</taxon>
        <taxon>Bacillota</taxon>
        <taxon>Bacilli</taxon>
        <taxon>Bacillales</taxon>
        <taxon>Alicyclobacillaceae</taxon>
        <taxon>Alicyclobacillus</taxon>
    </lineage>
</organism>
<evidence type="ECO:0000256" key="14">
    <source>
        <dbReference type="SAM" id="Phobius"/>
    </source>
</evidence>
<dbReference type="InterPro" id="IPR036890">
    <property type="entry name" value="HATPase_C_sf"/>
</dbReference>
<dbReference type="PANTHER" id="PTHR45436">
    <property type="entry name" value="SENSOR HISTIDINE KINASE YKOH"/>
    <property type="match status" value="1"/>
</dbReference>
<reference evidence="17 18" key="1">
    <citation type="submission" date="2023-07" db="EMBL/GenBank/DDBJ databases">
        <title>Genomic Encyclopedia of Type Strains, Phase IV (KMG-IV): sequencing the most valuable type-strain genomes for metagenomic binning, comparative biology and taxonomic classification.</title>
        <authorList>
            <person name="Goeker M."/>
        </authorList>
    </citation>
    <scope>NUCLEOTIDE SEQUENCE [LARGE SCALE GENOMIC DNA]</scope>
    <source>
        <strain evidence="17 18">DSM 4006</strain>
    </source>
</reference>
<dbReference type="InterPro" id="IPR036097">
    <property type="entry name" value="HisK_dim/P_sf"/>
</dbReference>
<evidence type="ECO:0000256" key="6">
    <source>
        <dbReference type="ARBA" id="ARBA00022679"/>
    </source>
</evidence>
<comment type="subcellular location">
    <subcellularLocation>
        <location evidence="2">Cell membrane</location>
        <topology evidence="2">Multi-pass membrane protein</topology>
    </subcellularLocation>
</comment>
<keyword evidence="18" id="KW-1185">Reference proteome</keyword>
<gene>
    <name evidence="17" type="ORF">J2S03_000448</name>
</gene>
<evidence type="ECO:0000256" key="1">
    <source>
        <dbReference type="ARBA" id="ARBA00000085"/>
    </source>
</evidence>
<feature type="transmembrane region" description="Helical" evidence="14">
    <location>
        <begin position="171"/>
        <end position="198"/>
    </location>
</feature>
<dbReference type="PROSITE" id="PS50109">
    <property type="entry name" value="HIS_KIN"/>
    <property type="match status" value="1"/>
</dbReference>
<dbReference type="Pfam" id="PF00672">
    <property type="entry name" value="HAMP"/>
    <property type="match status" value="1"/>
</dbReference>
<dbReference type="PROSITE" id="PS50885">
    <property type="entry name" value="HAMP"/>
    <property type="match status" value="1"/>
</dbReference>
<evidence type="ECO:0000259" key="15">
    <source>
        <dbReference type="PROSITE" id="PS50109"/>
    </source>
</evidence>
<dbReference type="PRINTS" id="PR00344">
    <property type="entry name" value="BCTRLSENSOR"/>
</dbReference>
<evidence type="ECO:0000256" key="11">
    <source>
        <dbReference type="ARBA" id="ARBA00022989"/>
    </source>
</evidence>
<dbReference type="Gene3D" id="3.30.565.10">
    <property type="entry name" value="Histidine kinase-like ATPase, C-terminal domain"/>
    <property type="match status" value="1"/>
</dbReference>
<dbReference type="EMBL" id="JAUSTP010000002">
    <property type="protein sequence ID" value="MDQ0188636.1"/>
    <property type="molecule type" value="Genomic_DNA"/>
</dbReference>
<feature type="domain" description="HAMP" evidence="16">
    <location>
        <begin position="195"/>
        <end position="248"/>
    </location>
</feature>
<sequence length="476" mass="52313">MKTRVTVLTSVVLCVILLVLDGFIYLTLHVRLMKIEEAAVLSKAQSIAQSMTNAPLSQQPFLFTNRTSSPTSPDDLTDHRTWLRQYGAFGQEILIVTTNHQVLAQIGRGDPNALLTEFASLQHPGDQTVHQLPNSTLFVSVPYYSTNGHSVTGYVLLESDISQVTTYMHNLLVLLLSGSVGAVLLAALGGYVVSAFAVRPINQMIRTVQRIQFGHLNERVAEPRGRDEVARLASTFNQMLTRMERSFEQQTRFVTDASHEILTPLTTIQGYVNLLDRWGKDSPEVLEKAIRALQNESTRLQELADDLLTLAAVESATKSMDKRANVVQIVEEVVESAIAHRPEATVLKDVQGTPVAAVAPSQLRQILVNLVENALKYSDPPAHIRIAAAAQGAQVELRVEDQGQGIPPEDLPYIFDRFYRVDKSRGRREGGTGLGLSIVKEIVETYRGDIQVESKLGVGTTFTVILPAVGSDVQQG</sequence>
<dbReference type="InterPro" id="IPR005467">
    <property type="entry name" value="His_kinase_dom"/>
</dbReference>
<evidence type="ECO:0000256" key="13">
    <source>
        <dbReference type="ARBA" id="ARBA00023136"/>
    </source>
</evidence>
<evidence type="ECO:0000256" key="12">
    <source>
        <dbReference type="ARBA" id="ARBA00023012"/>
    </source>
</evidence>
<keyword evidence="6 17" id="KW-0808">Transferase</keyword>
<evidence type="ECO:0000256" key="4">
    <source>
        <dbReference type="ARBA" id="ARBA00022475"/>
    </source>
</evidence>
<keyword evidence="12" id="KW-0902">Two-component regulatory system</keyword>
<evidence type="ECO:0000259" key="16">
    <source>
        <dbReference type="PROSITE" id="PS50885"/>
    </source>
</evidence>
<evidence type="ECO:0000256" key="7">
    <source>
        <dbReference type="ARBA" id="ARBA00022692"/>
    </source>
</evidence>
<protein>
    <recommendedName>
        <fullName evidence="3">histidine kinase</fullName>
        <ecNumber evidence="3">2.7.13.3</ecNumber>
    </recommendedName>
</protein>
<evidence type="ECO:0000256" key="5">
    <source>
        <dbReference type="ARBA" id="ARBA00022553"/>
    </source>
</evidence>
<dbReference type="SMART" id="SM00387">
    <property type="entry name" value="HATPase_c"/>
    <property type="match status" value="1"/>
</dbReference>
<dbReference type="EC" id="2.7.13.3" evidence="3"/>
<keyword evidence="8" id="KW-0547">Nucleotide-binding</keyword>
<dbReference type="Gene3D" id="1.10.287.130">
    <property type="match status" value="1"/>
</dbReference>
<dbReference type="CDD" id="cd00075">
    <property type="entry name" value="HATPase"/>
    <property type="match status" value="1"/>
</dbReference>
<dbReference type="SUPFAM" id="SSF55874">
    <property type="entry name" value="ATPase domain of HSP90 chaperone/DNA topoisomerase II/histidine kinase"/>
    <property type="match status" value="1"/>
</dbReference>
<keyword evidence="10" id="KW-0067">ATP-binding</keyword>
<keyword evidence="5" id="KW-0597">Phosphoprotein</keyword>
<dbReference type="SMART" id="SM00388">
    <property type="entry name" value="HisKA"/>
    <property type="match status" value="1"/>
</dbReference>
<dbReference type="Gene3D" id="6.10.340.10">
    <property type="match status" value="1"/>
</dbReference>
<evidence type="ECO:0000256" key="2">
    <source>
        <dbReference type="ARBA" id="ARBA00004651"/>
    </source>
</evidence>
<dbReference type="Pfam" id="PF02518">
    <property type="entry name" value="HATPase_c"/>
    <property type="match status" value="1"/>
</dbReference>
<dbReference type="GO" id="GO:0004673">
    <property type="term" value="F:protein histidine kinase activity"/>
    <property type="evidence" value="ECO:0007669"/>
    <property type="project" value="UniProtKB-EC"/>
</dbReference>
<dbReference type="Proteomes" id="UP001232973">
    <property type="component" value="Unassembled WGS sequence"/>
</dbReference>
<evidence type="ECO:0000256" key="9">
    <source>
        <dbReference type="ARBA" id="ARBA00022777"/>
    </source>
</evidence>
<comment type="caution">
    <text evidence="17">The sequence shown here is derived from an EMBL/GenBank/DDBJ whole genome shotgun (WGS) entry which is preliminary data.</text>
</comment>
<comment type="catalytic activity">
    <reaction evidence="1">
        <text>ATP + protein L-histidine = ADP + protein N-phospho-L-histidine.</text>
        <dbReference type="EC" id="2.7.13.3"/>
    </reaction>
</comment>
<dbReference type="CDD" id="cd00082">
    <property type="entry name" value="HisKA"/>
    <property type="match status" value="1"/>
</dbReference>
<keyword evidence="7 14" id="KW-0812">Transmembrane</keyword>
<accession>A0ABT9XEA3</accession>